<feature type="signal peptide" evidence="20">
    <location>
        <begin position="1"/>
        <end position="25"/>
    </location>
</feature>
<keyword evidence="5" id="KW-0575">Peroxidase</keyword>
<feature type="disulfide bond" evidence="19">
    <location>
        <begin position="329"/>
        <end position="408"/>
    </location>
</feature>
<keyword evidence="12" id="KW-0325">Glycoprotein</keyword>
<dbReference type="AlphaFoldDB" id="A0AAD8VN67"/>
<evidence type="ECO:0000256" key="14">
    <source>
        <dbReference type="ARBA" id="ARBA00023324"/>
    </source>
</evidence>
<evidence type="ECO:0000256" key="17">
    <source>
        <dbReference type="PIRSR" id="PIRSR600823-3"/>
    </source>
</evidence>
<keyword evidence="13" id="KW-0873">Pyrrolidone carboxylic acid</keyword>
<feature type="binding site" evidence="17">
    <location>
        <position position="366"/>
    </location>
    <ligand>
        <name>Ca(2+)</name>
        <dbReference type="ChEBI" id="CHEBI:29108"/>
        <label>1</label>
    </ligand>
</feature>
<name>A0AAD8VN67_LOLMU</name>
<evidence type="ECO:0000256" key="19">
    <source>
        <dbReference type="PIRSR" id="PIRSR600823-5"/>
    </source>
</evidence>
<feature type="domain" description="Plant heme peroxidase family profile" evidence="21">
    <location>
        <begin position="28"/>
        <end position="326"/>
    </location>
</feature>
<keyword evidence="11 19" id="KW-1015">Disulfide bond</keyword>
<evidence type="ECO:0000256" key="8">
    <source>
        <dbReference type="ARBA" id="ARBA00022837"/>
    </source>
</evidence>
<dbReference type="Pfam" id="PF00141">
    <property type="entry name" value="peroxidase"/>
    <property type="match status" value="3"/>
</dbReference>
<evidence type="ECO:0000256" key="15">
    <source>
        <dbReference type="PIRSR" id="PIRSR600823-1"/>
    </source>
</evidence>
<dbReference type="InterPro" id="IPR033905">
    <property type="entry name" value="Secretory_peroxidase"/>
</dbReference>
<keyword evidence="23" id="KW-1185">Reference proteome</keyword>
<evidence type="ECO:0000256" key="11">
    <source>
        <dbReference type="ARBA" id="ARBA00023157"/>
    </source>
</evidence>
<dbReference type="SUPFAM" id="SSF48113">
    <property type="entry name" value="Heme-dependent peroxidases"/>
    <property type="match status" value="3"/>
</dbReference>
<dbReference type="GO" id="GO:0046872">
    <property type="term" value="F:metal ion binding"/>
    <property type="evidence" value="ECO:0007669"/>
    <property type="project" value="UniProtKB-KW"/>
</dbReference>
<keyword evidence="7 17" id="KW-0479">Metal-binding</keyword>
<dbReference type="EC" id="1.11.1.7" evidence="4"/>
<feature type="binding site" evidence="17">
    <location>
        <position position="538"/>
    </location>
    <ligand>
        <name>Ca(2+)</name>
        <dbReference type="ChEBI" id="CHEBI:29108"/>
        <label>2</label>
    </ligand>
</feature>
<dbReference type="Gene3D" id="1.10.420.10">
    <property type="entry name" value="Peroxidase, domain 2"/>
    <property type="match status" value="2"/>
</dbReference>
<feature type="binding site" evidence="17">
    <location>
        <position position="530"/>
    </location>
    <ligand>
        <name>Ca(2+)</name>
        <dbReference type="ChEBI" id="CHEBI:29108"/>
        <label>2</label>
    </ligand>
</feature>
<dbReference type="PROSITE" id="PS50873">
    <property type="entry name" value="PEROXIDASE_4"/>
    <property type="match status" value="3"/>
</dbReference>
<dbReference type="InterPro" id="IPR010255">
    <property type="entry name" value="Haem_peroxidase_sf"/>
</dbReference>
<evidence type="ECO:0000256" key="5">
    <source>
        <dbReference type="ARBA" id="ARBA00022559"/>
    </source>
</evidence>
<dbReference type="Proteomes" id="UP001231189">
    <property type="component" value="Unassembled WGS sequence"/>
</dbReference>
<evidence type="ECO:0000256" key="4">
    <source>
        <dbReference type="ARBA" id="ARBA00012313"/>
    </source>
</evidence>
<dbReference type="InterPro" id="IPR000823">
    <property type="entry name" value="Peroxidase_pln"/>
</dbReference>
<keyword evidence="8 17" id="KW-0106">Calcium</keyword>
<feature type="disulfide bond" evidence="19">
    <location>
        <begin position="362"/>
        <end position="367"/>
    </location>
</feature>
<feature type="binding site" evidence="17">
    <location>
        <position position="370"/>
    </location>
    <ligand>
        <name>Ca(2+)</name>
        <dbReference type="ChEBI" id="CHEBI:29108"/>
        <label>1</label>
    </ligand>
</feature>
<evidence type="ECO:0000256" key="7">
    <source>
        <dbReference type="ARBA" id="ARBA00022723"/>
    </source>
</evidence>
<dbReference type="GO" id="GO:0140825">
    <property type="term" value="F:lactoperoxidase activity"/>
    <property type="evidence" value="ECO:0007669"/>
    <property type="project" value="UniProtKB-EC"/>
</dbReference>
<feature type="binding site" evidence="17">
    <location>
        <position position="486"/>
    </location>
    <ligand>
        <name>Ca(2+)</name>
        <dbReference type="ChEBI" id="CHEBI:29108"/>
        <label>2</label>
    </ligand>
</feature>
<dbReference type="PANTHER" id="PTHR31388:SF189">
    <property type="entry name" value="PEROXIDASE"/>
    <property type="match status" value="1"/>
</dbReference>
<dbReference type="Gene3D" id="1.10.520.10">
    <property type="match status" value="3"/>
</dbReference>
<evidence type="ECO:0000256" key="6">
    <source>
        <dbReference type="ARBA" id="ARBA00022617"/>
    </source>
</evidence>
<comment type="cofactor">
    <cofactor evidence="17">
        <name>heme b</name>
        <dbReference type="ChEBI" id="CHEBI:60344"/>
    </cofactor>
    <text evidence="17">Binds 1 heme b (iron(II)-protoporphyrin IX) group per subunit.</text>
</comment>
<feature type="domain" description="Plant heme peroxidase family profile" evidence="21">
    <location>
        <begin position="319"/>
        <end position="611"/>
    </location>
</feature>
<dbReference type="GO" id="GO:0020037">
    <property type="term" value="F:heme binding"/>
    <property type="evidence" value="ECO:0007669"/>
    <property type="project" value="InterPro"/>
</dbReference>
<dbReference type="InterPro" id="IPR019794">
    <property type="entry name" value="Peroxidases_AS"/>
</dbReference>
<feature type="active site" description="Proton acceptor" evidence="15">
    <location>
        <position position="360"/>
    </location>
</feature>
<keyword evidence="6" id="KW-0349">Heme</keyword>
<dbReference type="GO" id="GO:0042744">
    <property type="term" value="P:hydrogen peroxide catabolic process"/>
    <property type="evidence" value="ECO:0007669"/>
    <property type="project" value="UniProtKB-KW"/>
</dbReference>
<keyword evidence="14" id="KW-0376">Hydrogen peroxide</keyword>
<evidence type="ECO:0000256" key="9">
    <source>
        <dbReference type="ARBA" id="ARBA00023002"/>
    </source>
</evidence>
<accession>A0AAD8VN67</accession>
<evidence type="ECO:0000256" key="20">
    <source>
        <dbReference type="SAM" id="SignalP"/>
    </source>
</evidence>
<dbReference type="PROSITE" id="PS00435">
    <property type="entry name" value="PEROXIDASE_1"/>
    <property type="match status" value="1"/>
</dbReference>
<sequence>MSFSKGSWVALGLVLFAALVYSVNGDHKLSARYYDKTCPNVQRVVRTVMANKVAGDPTVAPALLRLFFHDCFANGCDASILLDSTPFFESEKDAVPNTSVRGYEVIDEIKSVLEHDCPATVSCSDIIALASRDAVGMLGGPSWRMPLGRKDSRTADMYGAENLPTPHDNFTALVSTFRERGLNARDMTALSGAHTVGMANCVNYRDRVNSNVDIDASFAETRRKTCPPNESYGGMAPFDEQTPMRFDNAYYKDLIARRGLLSSDQALYGSGGRQDDLVEMYSRKGEMFAKDFAKAMGSWVALALLLFASLVSTTNGDNKLSARYYDKTCPNVQRVVRTVMANKVAGDPTVAPALLRLFFHDCFANGCDASILLDSTPFSESEKDAVPNTSVRGYEVIDEIKSVLEHDCPSTVSCSDIIALASRDAVGMLGGPSWRMPLGRKDSRTADMYGAENLPTPHDNFTALVSTFRERGLNARDMTALSGAHTVGMANCENYRDRVNDNVDIDASFAETRRKTCPPNESYGGMAPFDEQTPMRFDNAYYKDLIARRGLLSSDQTLYGSGGRQDDLVEMYSRKGELFAKDFAKAMVKMGNISPSEKTPVEGSWVALGLVLFAALVSSVNGDHKLSARYYDKTCPNVQRVVRTVMANKVAGDPTVAPALLRLFFHDCFANGCDASILLDSTPFFESEKDAVPNKSVRGYEVIDEIKSVLEHDCPATVSCSDIIALASRDAVGMLGGPSWRMPLGRKDSRTADMYGAENLPTPHDNFTALVSTFRERGLNARDMTALSGTL</sequence>
<comment type="catalytic activity">
    <reaction evidence="1">
        <text>2 a phenolic donor + H2O2 = 2 a phenolic radical donor + 2 H2O</text>
        <dbReference type="Rhea" id="RHEA:56136"/>
        <dbReference type="ChEBI" id="CHEBI:15377"/>
        <dbReference type="ChEBI" id="CHEBI:16240"/>
        <dbReference type="ChEBI" id="CHEBI:139520"/>
        <dbReference type="ChEBI" id="CHEBI:139521"/>
        <dbReference type="EC" id="1.11.1.7"/>
    </reaction>
</comment>
<dbReference type="FunFam" id="1.10.520.10:FF:000008">
    <property type="entry name" value="Peroxidase"/>
    <property type="match status" value="3"/>
</dbReference>
<comment type="function">
    <text evidence="2">Removal of H(2)O(2), oxidation of toxic reductants, biosynthesis and degradation of lignin, suberization, auxin catabolism, response to environmental stresses such as wounding, pathogen attack and oxidative stress. These functions might be dependent on each isozyme/isoform in each plant tissue.</text>
</comment>
<evidence type="ECO:0000256" key="13">
    <source>
        <dbReference type="ARBA" id="ARBA00023283"/>
    </source>
</evidence>
<evidence type="ECO:0000256" key="3">
    <source>
        <dbReference type="ARBA" id="ARBA00006873"/>
    </source>
</evidence>
<dbReference type="PRINTS" id="PR00458">
    <property type="entry name" value="PEROXIDASE"/>
</dbReference>
<dbReference type="FunFam" id="1.10.420.10:FF:000006">
    <property type="entry name" value="Peroxidase"/>
    <property type="match status" value="2"/>
</dbReference>
<evidence type="ECO:0000256" key="10">
    <source>
        <dbReference type="ARBA" id="ARBA00023004"/>
    </source>
</evidence>
<evidence type="ECO:0000313" key="22">
    <source>
        <dbReference type="EMBL" id="KAK1610638.1"/>
    </source>
</evidence>
<organism evidence="22 23">
    <name type="scientific">Lolium multiflorum</name>
    <name type="common">Italian ryegrass</name>
    <name type="synonym">Lolium perenne subsp. multiflorum</name>
    <dbReference type="NCBI Taxonomy" id="4521"/>
    <lineage>
        <taxon>Eukaryota</taxon>
        <taxon>Viridiplantae</taxon>
        <taxon>Streptophyta</taxon>
        <taxon>Embryophyta</taxon>
        <taxon>Tracheophyta</taxon>
        <taxon>Spermatophyta</taxon>
        <taxon>Magnoliopsida</taxon>
        <taxon>Liliopsida</taxon>
        <taxon>Poales</taxon>
        <taxon>Poaceae</taxon>
        <taxon>BOP clade</taxon>
        <taxon>Pooideae</taxon>
        <taxon>Poodae</taxon>
        <taxon>Poeae</taxon>
        <taxon>Poeae Chloroplast Group 2 (Poeae type)</taxon>
        <taxon>Loliodinae</taxon>
        <taxon>Loliinae</taxon>
        <taxon>Lolium</taxon>
    </lineage>
</organism>
<dbReference type="InterPro" id="IPR002016">
    <property type="entry name" value="Haem_peroxidase"/>
</dbReference>
<reference evidence="22" key="1">
    <citation type="submission" date="2023-07" db="EMBL/GenBank/DDBJ databases">
        <title>A chromosome-level genome assembly of Lolium multiflorum.</title>
        <authorList>
            <person name="Chen Y."/>
            <person name="Copetti D."/>
            <person name="Kolliker R."/>
            <person name="Studer B."/>
        </authorList>
    </citation>
    <scope>NUCLEOTIDE SEQUENCE</scope>
    <source>
        <strain evidence="22">02402/16</strain>
        <tissue evidence="22">Leaf</tissue>
    </source>
</reference>
<keyword evidence="20" id="KW-0732">Signal</keyword>
<feature type="binding site" evidence="16">
    <location>
        <position position="455"/>
    </location>
    <ligand>
        <name>substrate</name>
    </ligand>
</feature>
<evidence type="ECO:0000256" key="12">
    <source>
        <dbReference type="ARBA" id="ARBA00023180"/>
    </source>
</evidence>
<evidence type="ECO:0000256" key="2">
    <source>
        <dbReference type="ARBA" id="ARBA00002322"/>
    </source>
</evidence>
<dbReference type="CDD" id="cd00693">
    <property type="entry name" value="secretory_peroxidase"/>
    <property type="match status" value="2"/>
</dbReference>
<feature type="binding site" description="axial binding residue" evidence="17">
    <location>
        <position position="485"/>
    </location>
    <ligand>
        <name>heme b</name>
        <dbReference type="ChEBI" id="CHEBI:60344"/>
    </ligand>
    <ligandPart>
        <name>Fe</name>
        <dbReference type="ChEBI" id="CHEBI:18248"/>
    </ligandPart>
</feature>
<evidence type="ECO:0000256" key="1">
    <source>
        <dbReference type="ARBA" id="ARBA00000189"/>
    </source>
</evidence>
<comment type="similarity">
    <text evidence="3">Belongs to the peroxidase family. Ascorbate peroxidase subfamily.</text>
</comment>
<keyword evidence="10 17" id="KW-0408">Iron</keyword>
<dbReference type="GO" id="GO:0006979">
    <property type="term" value="P:response to oxidative stress"/>
    <property type="evidence" value="ECO:0007669"/>
    <property type="project" value="InterPro"/>
</dbReference>
<feature type="chain" id="PRO_5041970954" description="peroxidase" evidence="20">
    <location>
        <begin position="26"/>
        <end position="791"/>
    </location>
</feature>
<feature type="binding site" evidence="17">
    <location>
        <position position="533"/>
    </location>
    <ligand>
        <name>Ca(2+)</name>
        <dbReference type="ChEBI" id="CHEBI:29108"/>
        <label>2</label>
    </ligand>
</feature>
<dbReference type="PROSITE" id="PS00436">
    <property type="entry name" value="PEROXIDASE_2"/>
    <property type="match status" value="3"/>
</dbReference>
<gene>
    <name evidence="22" type="ORF">QYE76_034311</name>
</gene>
<dbReference type="InterPro" id="IPR019793">
    <property type="entry name" value="Peroxidases_heam-ligand_BS"/>
</dbReference>
<feature type="binding site" evidence="17">
    <location>
        <position position="361"/>
    </location>
    <ligand>
        <name>Ca(2+)</name>
        <dbReference type="ChEBI" id="CHEBI:29108"/>
        <label>1</label>
    </ligand>
</feature>
<feature type="binding site" evidence="17">
    <location>
        <position position="368"/>
    </location>
    <ligand>
        <name>Ca(2+)</name>
        <dbReference type="ChEBI" id="CHEBI:29108"/>
        <label>1</label>
    </ligand>
</feature>
<comment type="cofactor">
    <cofactor evidence="17">
        <name>Ca(2+)</name>
        <dbReference type="ChEBI" id="CHEBI:29108"/>
    </cofactor>
    <text evidence="17">Binds 2 calcium ions per subunit.</text>
</comment>
<proteinExistence type="inferred from homology"/>
<dbReference type="EMBL" id="JAUUTY010000007">
    <property type="protein sequence ID" value="KAK1610638.1"/>
    <property type="molecule type" value="Genomic_DNA"/>
</dbReference>
<keyword evidence="9" id="KW-0560">Oxidoreductase</keyword>
<feature type="domain" description="Plant heme peroxidase family profile" evidence="21">
    <location>
        <begin position="625"/>
        <end position="791"/>
    </location>
</feature>
<protein>
    <recommendedName>
        <fullName evidence="4">peroxidase</fullName>
        <ecNumber evidence="4">1.11.1.7</ecNumber>
    </recommendedName>
</protein>
<evidence type="ECO:0000256" key="18">
    <source>
        <dbReference type="PIRSR" id="PIRSR600823-4"/>
    </source>
</evidence>
<evidence type="ECO:0000256" key="16">
    <source>
        <dbReference type="PIRSR" id="PIRSR600823-2"/>
    </source>
</evidence>
<dbReference type="PRINTS" id="PR00461">
    <property type="entry name" value="PLPEROXIDASE"/>
</dbReference>
<feature type="disulfide bond" evidence="19">
    <location>
        <begin position="492"/>
        <end position="517"/>
    </location>
</feature>
<evidence type="ECO:0000313" key="23">
    <source>
        <dbReference type="Proteomes" id="UP001231189"/>
    </source>
</evidence>
<feature type="site" description="Transition state stabilizer" evidence="18">
    <location>
        <position position="356"/>
    </location>
</feature>
<evidence type="ECO:0000259" key="21">
    <source>
        <dbReference type="PROSITE" id="PS50873"/>
    </source>
</evidence>
<dbReference type="PANTHER" id="PTHR31388">
    <property type="entry name" value="PEROXIDASE 72-RELATED"/>
    <property type="match status" value="1"/>
</dbReference>
<feature type="binding site" evidence="17">
    <location>
        <position position="382"/>
    </location>
    <ligand>
        <name>Ca(2+)</name>
        <dbReference type="ChEBI" id="CHEBI:29108"/>
        <label>1</label>
    </ligand>
</feature>
<comment type="caution">
    <text evidence="22">The sequence shown here is derived from an EMBL/GenBank/DDBJ whole genome shotgun (WGS) entry which is preliminary data.</text>
</comment>